<dbReference type="EMBL" id="CP012808">
    <property type="protein sequence ID" value="ALH96643.1"/>
    <property type="molecule type" value="Genomic_DNA"/>
</dbReference>
<dbReference type="InterPro" id="IPR003583">
    <property type="entry name" value="Hlx-hairpin-Hlx_DNA-bd_motif"/>
</dbReference>
<evidence type="ECO:0000313" key="2">
    <source>
        <dbReference type="EMBL" id="ALH96643.1"/>
    </source>
</evidence>
<dbReference type="InterPro" id="IPR010994">
    <property type="entry name" value="RuvA_2-like"/>
</dbReference>
<dbReference type="GO" id="GO:0015627">
    <property type="term" value="C:type II protein secretion system complex"/>
    <property type="evidence" value="ECO:0007669"/>
    <property type="project" value="TreeGrafter"/>
</dbReference>
<feature type="domain" description="Helix-hairpin-helix DNA-binding motif class 1" evidence="1">
    <location>
        <begin position="64"/>
        <end position="83"/>
    </location>
</feature>
<proteinExistence type="predicted"/>
<dbReference type="InterPro" id="IPR051675">
    <property type="entry name" value="Endo/Exo/Phosphatase_dom_1"/>
</dbReference>
<dbReference type="Gene3D" id="1.10.150.280">
    <property type="entry name" value="AF1531-like domain"/>
    <property type="match status" value="1"/>
</dbReference>
<dbReference type="SMART" id="SM00278">
    <property type="entry name" value="HhH1"/>
    <property type="match status" value="2"/>
</dbReference>
<evidence type="ECO:0000259" key="1">
    <source>
        <dbReference type="SMART" id="SM00278"/>
    </source>
</evidence>
<dbReference type="Pfam" id="PF12836">
    <property type="entry name" value="HHH_3"/>
    <property type="match status" value="1"/>
</dbReference>
<dbReference type="InterPro" id="IPR004509">
    <property type="entry name" value="Competence_ComEA_HhH"/>
</dbReference>
<sequence length="116" mass="13200">MIFLSFNQQVLAQSYDQKYLEWKLKQETHDRTFKGKESTVNDTLGTSGQYATTNKIKLNSATVNELQQLTGIGLKKAEAIIEYRNKNGKFKSIEDIQQVKGIGLSLFEKNKLKLAL</sequence>
<name>A0A0N7GY64_9GAMM</name>
<keyword evidence="3" id="KW-1185">Reference proteome</keyword>
<dbReference type="PANTHER" id="PTHR21180:SF32">
    <property type="entry name" value="ENDONUCLEASE_EXONUCLEASE_PHOSPHATASE FAMILY DOMAIN-CONTAINING PROTEIN 1"/>
    <property type="match status" value="1"/>
</dbReference>
<dbReference type="PANTHER" id="PTHR21180">
    <property type="entry name" value="ENDONUCLEASE/EXONUCLEASE/PHOSPHATASE FAMILY DOMAIN-CONTAINING PROTEIN 1"/>
    <property type="match status" value="1"/>
</dbReference>
<dbReference type="AlphaFoldDB" id="A0A0N7GY64"/>
<dbReference type="STRING" id="1324350.AOY20_01450"/>
<dbReference type="GO" id="GO:0003677">
    <property type="term" value="F:DNA binding"/>
    <property type="evidence" value="ECO:0007669"/>
    <property type="project" value="InterPro"/>
</dbReference>
<evidence type="ECO:0000313" key="3">
    <source>
        <dbReference type="Proteomes" id="UP000064939"/>
    </source>
</evidence>
<dbReference type="KEGG" id="aei:AOY20_01450"/>
<dbReference type="Proteomes" id="UP000064939">
    <property type="component" value="Chromosome"/>
</dbReference>
<reference evidence="2 3" key="1">
    <citation type="journal article" date="2015" name="Int. J. Syst. Evol. Microbiol.">
        <title>Acinetobacter equi sp. nov. isolated from horse faeces.</title>
        <authorList>
            <person name="Poppel M.T."/>
            <person name="Skiebe E."/>
            <person name="Laue M."/>
            <person name="Bergmann H."/>
            <person name="Ebersberger I."/>
            <person name="Garn T."/>
            <person name="Fruth A."/>
            <person name="Baumgardt S."/>
            <person name="Busse H.J."/>
            <person name="Wilharm G."/>
        </authorList>
    </citation>
    <scope>NUCLEOTIDE SEQUENCE [LARGE SCALE GENOMIC DNA]</scope>
    <source>
        <strain evidence="2 3">114</strain>
    </source>
</reference>
<dbReference type="SUPFAM" id="SSF47781">
    <property type="entry name" value="RuvA domain 2-like"/>
    <property type="match status" value="1"/>
</dbReference>
<dbReference type="GO" id="GO:0006281">
    <property type="term" value="P:DNA repair"/>
    <property type="evidence" value="ECO:0007669"/>
    <property type="project" value="InterPro"/>
</dbReference>
<protein>
    <recommendedName>
        <fullName evidence="1">Helix-hairpin-helix DNA-binding motif class 1 domain-containing protein</fullName>
    </recommendedName>
</protein>
<organism evidence="2 3">
    <name type="scientific">Acinetobacter equi</name>
    <dbReference type="NCBI Taxonomy" id="1324350"/>
    <lineage>
        <taxon>Bacteria</taxon>
        <taxon>Pseudomonadati</taxon>
        <taxon>Pseudomonadota</taxon>
        <taxon>Gammaproteobacteria</taxon>
        <taxon>Moraxellales</taxon>
        <taxon>Moraxellaceae</taxon>
        <taxon>Acinetobacter</taxon>
    </lineage>
</organism>
<feature type="domain" description="Helix-hairpin-helix DNA-binding motif class 1" evidence="1">
    <location>
        <begin position="94"/>
        <end position="113"/>
    </location>
</feature>
<gene>
    <name evidence="2" type="ORF">AOY20_01450</name>
</gene>
<dbReference type="GO" id="GO:0015628">
    <property type="term" value="P:protein secretion by the type II secretion system"/>
    <property type="evidence" value="ECO:0007669"/>
    <property type="project" value="TreeGrafter"/>
</dbReference>
<dbReference type="NCBIfam" id="TIGR00426">
    <property type="entry name" value="competence protein ComEA helix-hairpin-helix repeat region"/>
    <property type="match status" value="1"/>
</dbReference>
<accession>A0A0N7GY64</accession>